<sequence>MRQQQEVVETARRMYEAGLTTGTNGNVSVRVDASTFAITPSATSYLSMTADDVVGINADGERIWGHRKPSSEWALHTLFYRSRPDVGAVIHTHSPYATAAAVLGEEIPAILAEAVHILGGAVPVAPYVTFGTKQLAEAAVAACGSMNAVLLCNHGAVAVGKDLASALQCAAVLEETAKIYLLAKSAGTPKVIPADKLQAIYRAYGGYKPE</sequence>
<dbReference type="GO" id="GO:0005829">
    <property type="term" value="C:cytosol"/>
    <property type="evidence" value="ECO:0007669"/>
    <property type="project" value="TreeGrafter"/>
</dbReference>
<keyword evidence="2" id="KW-0456">Lyase</keyword>
<organism evidence="4 5">
    <name type="scientific">Paenibacillus athensensis</name>
    <dbReference type="NCBI Taxonomy" id="1967502"/>
    <lineage>
        <taxon>Bacteria</taxon>
        <taxon>Bacillati</taxon>
        <taxon>Bacillota</taxon>
        <taxon>Bacilli</taxon>
        <taxon>Bacillales</taxon>
        <taxon>Paenibacillaceae</taxon>
        <taxon>Paenibacillus</taxon>
    </lineage>
</organism>
<dbReference type="SMART" id="SM01007">
    <property type="entry name" value="Aldolase_II"/>
    <property type="match status" value="1"/>
</dbReference>
<dbReference type="GO" id="GO:0046872">
    <property type="term" value="F:metal ion binding"/>
    <property type="evidence" value="ECO:0007669"/>
    <property type="project" value="UniProtKB-KW"/>
</dbReference>
<protein>
    <recommendedName>
        <fullName evidence="3">Class II aldolase/adducin N-terminal domain-containing protein</fullName>
    </recommendedName>
</protein>
<evidence type="ECO:0000256" key="2">
    <source>
        <dbReference type="ARBA" id="ARBA00023239"/>
    </source>
</evidence>
<dbReference type="InterPro" id="IPR036409">
    <property type="entry name" value="Aldolase_II/adducin_N_sf"/>
</dbReference>
<comment type="caution">
    <text evidence="4">The sequence shown here is derived from an EMBL/GenBank/DDBJ whole genome shotgun (WGS) entry which is preliminary data.</text>
</comment>
<accession>A0A4Y8QB65</accession>
<reference evidence="4 5" key="1">
    <citation type="submission" date="2017-03" db="EMBL/GenBank/DDBJ databases">
        <title>Isolation of Levoglucosan Utilizing Bacteria.</title>
        <authorList>
            <person name="Arya A.S."/>
        </authorList>
    </citation>
    <scope>NUCLEOTIDE SEQUENCE [LARGE SCALE GENOMIC DNA]</scope>
    <source>
        <strain evidence="4 5">MEC069</strain>
    </source>
</reference>
<keyword evidence="1" id="KW-0479">Metal-binding</keyword>
<evidence type="ECO:0000313" key="5">
    <source>
        <dbReference type="Proteomes" id="UP000298246"/>
    </source>
</evidence>
<evidence type="ECO:0000313" key="4">
    <source>
        <dbReference type="EMBL" id="TFE91889.1"/>
    </source>
</evidence>
<dbReference type="RefSeq" id="WP_209280636.1">
    <property type="nucleotide sequence ID" value="NZ_MYFO02000001.1"/>
</dbReference>
<dbReference type="SUPFAM" id="SSF53639">
    <property type="entry name" value="AraD/HMP-PK domain-like"/>
    <property type="match status" value="1"/>
</dbReference>
<dbReference type="PANTHER" id="PTHR22789:SF0">
    <property type="entry name" value="3-OXO-TETRONATE 4-PHOSPHATE DECARBOXYLASE-RELATED"/>
    <property type="match status" value="1"/>
</dbReference>
<dbReference type="GO" id="GO:0019323">
    <property type="term" value="P:pentose catabolic process"/>
    <property type="evidence" value="ECO:0007669"/>
    <property type="project" value="TreeGrafter"/>
</dbReference>
<dbReference type="AlphaFoldDB" id="A0A4Y8QB65"/>
<dbReference type="InterPro" id="IPR050197">
    <property type="entry name" value="Aldolase_class_II_sugar_metab"/>
</dbReference>
<evidence type="ECO:0000256" key="1">
    <source>
        <dbReference type="ARBA" id="ARBA00022723"/>
    </source>
</evidence>
<dbReference type="Gene3D" id="3.40.225.10">
    <property type="entry name" value="Class II aldolase/adducin N-terminal domain"/>
    <property type="match status" value="1"/>
</dbReference>
<feature type="domain" description="Class II aldolase/adducin N-terminal" evidence="3">
    <location>
        <begin position="5"/>
        <end position="181"/>
    </location>
</feature>
<dbReference type="InterPro" id="IPR001303">
    <property type="entry name" value="Aldolase_II/adducin_N"/>
</dbReference>
<name>A0A4Y8QB65_9BACL</name>
<proteinExistence type="predicted"/>
<dbReference type="PANTHER" id="PTHR22789">
    <property type="entry name" value="FUCULOSE PHOSPHATE ALDOLASE"/>
    <property type="match status" value="1"/>
</dbReference>
<dbReference type="GO" id="GO:0016832">
    <property type="term" value="F:aldehyde-lyase activity"/>
    <property type="evidence" value="ECO:0007669"/>
    <property type="project" value="TreeGrafter"/>
</dbReference>
<dbReference type="EMBL" id="MYFO01000001">
    <property type="protein sequence ID" value="TFE91889.1"/>
    <property type="molecule type" value="Genomic_DNA"/>
</dbReference>
<dbReference type="Pfam" id="PF00596">
    <property type="entry name" value="Aldolase_II"/>
    <property type="match status" value="1"/>
</dbReference>
<dbReference type="Proteomes" id="UP000298246">
    <property type="component" value="Unassembled WGS sequence"/>
</dbReference>
<keyword evidence="5" id="KW-1185">Reference proteome</keyword>
<gene>
    <name evidence="4" type="ORF">B5M42_01215</name>
</gene>
<evidence type="ECO:0000259" key="3">
    <source>
        <dbReference type="SMART" id="SM01007"/>
    </source>
</evidence>